<sequence length="405" mass="46405">MLQSSSNRHSSKSNVQRRLCESGLHGRIAAKKPLLKESNNKKRRAWAKKHKQWTLDRWKSVLWSEESKFEIFSSNRCVFVRCRVGEQMISPCVVPTVKNGGGDVMVWGCFAVDTVCDLFRIQGTLNQHGYHSILQRYAIPSGLRLVGQSLFFNRTMTQHTSRLCKGYLTKEESDGVLHQMIWPQQSPNLNLIEMVWDELDSRLFLCIISYTVNLGNLKSYYIQPRRTIGYKSNVNLPTLRPGIRLSRSRSSVWTTTRTMDQIPVGDPKQRCRRSADGAVFWSGSVDGHIAHRSRVYYSPMSSLKVDKILAMVAFQRDIRDGNILCFTETWLTLSESVQVPGFFTHHADRNKHLSGKKKGGGVCLMINESWCDHNNIQEVKSFCSPDLELQSNADRIIYQENSLRL</sequence>
<keyword evidence="3" id="KW-1185">Reference proteome</keyword>
<dbReference type="InterPro" id="IPR036397">
    <property type="entry name" value="RNaseH_sf"/>
</dbReference>
<protein>
    <recommendedName>
        <fullName evidence="1">Transposase Tc1-like domain-containing protein</fullName>
    </recommendedName>
</protein>
<dbReference type="GeneTree" id="ENSGT01150000286914"/>
<accession>A0A8C7LHL1</accession>
<dbReference type="InterPro" id="IPR052338">
    <property type="entry name" value="Transposase_5"/>
</dbReference>
<dbReference type="AlphaFoldDB" id="A0A8C7LHL1"/>
<proteinExistence type="predicted"/>
<dbReference type="GO" id="GO:0015074">
    <property type="term" value="P:DNA integration"/>
    <property type="evidence" value="ECO:0007669"/>
    <property type="project" value="InterPro"/>
</dbReference>
<dbReference type="Proteomes" id="UP000694557">
    <property type="component" value="Unassembled WGS sequence"/>
</dbReference>
<dbReference type="PANTHER" id="PTHR23022">
    <property type="entry name" value="TRANSPOSABLE ELEMENT-RELATED"/>
    <property type="match status" value="1"/>
</dbReference>
<dbReference type="GO" id="GO:0003677">
    <property type="term" value="F:DNA binding"/>
    <property type="evidence" value="ECO:0007669"/>
    <property type="project" value="InterPro"/>
</dbReference>
<dbReference type="Ensembl" id="ENSOKIT00005123495.1">
    <property type="protein sequence ID" value="ENSOKIP00005115451.1"/>
    <property type="gene ID" value="ENSOKIG00005050056.1"/>
</dbReference>
<dbReference type="GO" id="GO:0006313">
    <property type="term" value="P:DNA transposition"/>
    <property type="evidence" value="ECO:0007669"/>
    <property type="project" value="InterPro"/>
</dbReference>
<evidence type="ECO:0000259" key="1">
    <source>
        <dbReference type="Pfam" id="PF01498"/>
    </source>
</evidence>
<reference evidence="2" key="2">
    <citation type="submission" date="2025-09" db="UniProtKB">
        <authorList>
            <consortium name="Ensembl"/>
        </authorList>
    </citation>
    <scope>IDENTIFICATION</scope>
</reference>
<dbReference type="PANTHER" id="PTHR23022:SF135">
    <property type="entry name" value="SI:DKEY-77F5.3"/>
    <property type="match status" value="1"/>
</dbReference>
<dbReference type="InterPro" id="IPR002492">
    <property type="entry name" value="Transposase_Tc1-like"/>
</dbReference>
<dbReference type="Pfam" id="PF01498">
    <property type="entry name" value="HTH_Tnp_Tc3_2"/>
    <property type="match status" value="1"/>
</dbReference>
<evidence type="ECO:0000313" key="2">
    <source>
        <dbReference type="Ensembl" id="ENSOKIP00005115451.1"/>
    </source>
</evidence>
<feature type="domain" description="Transposase Tc1-like" evidence="1">
    <location>
        <begin position="2"/>
        <end position="51"/>
    </location>
</feature>
<name>A0A8C7LHL1_ONCKI</name>
<dbReference type="Gene3D" id="3.30.420.10">
    <property type="entry name" value="Ribonuclease H-like superfamily/Ribonuclease H"/>
    <property type="match status" value="1"/>
</dbReference>
<evidence type="ECO:0000313" key="3">
    <source>
        <dbReference type="Proteomes" id="UP000694557"/>
    </source>
</evidence>
<reference evidence="2" key="1">
    <citation type="submission" date="2025-08" db="UniProtKB">
        <authorList>
            <consortium name="Ensembl"/>
        </authorList>
    </citation>
    <scope>IDENTIFICATION</scope>
</reference>
<organism evidence="2 3">
    <name type="scientific">Oncorhynchus kisutch</name>
    <name type="common">Coho salmon</name>
    <name type="synonym">Salmo kisutch</name>
    <dbReference type="NCBI Taxonomy" id="8019"/>
    <lineage>
        <taxon>Eukaryota</taxon>
        <taxon>Metazoa</taxon>
        <taxon>Chordata</taxon>
        <taxon>Craniata</taxon>
        <taxon>Vertebrata</taxon>
        <taxon>Euteleostomi</taxon>
        <taxon>Actinopterygii</taxon>
        <taxon>Neopterygii</taxon>
        <taxon>Teleostei</taxon>
        <taxon>Protacanthopterygii</taxon>
        <taxon>Salmoniformes</taxon>
        <taxon>Salmonidae</taxon>
        <taxon>Salmoninae</taxon>
        <taxon>Oncorhynchus</taxon>
    </lineage>
</organism>